<accession>A0A2N3VHF5</accession>
<proteinExistence type="predicted"/>
<gene>
    <name evidence="1" type="ORF">ATK86_5490</name>
</gene>
<evidence type="ECO:0000313" key="1">
    <source>
        <dbReference type="EMBL" id="PKV81044.1"/>
    </source>
</evidence>
<name>A0A2N3VHF5_9NOCA</name>
<dbReference type="AlphaFoldDB" id="A0A2N3VHF5"/>
<dbReference type="EMBL" id="PJMW01000002">
    <property type="protein sequence ID" value="PKV81044.1"/>
    <property type="molecule type" value="Genomic_DNA"/>
</dbReference>
<dbReference type="Proteomes" id="UP000233766">
    <property type="component" value="Unassembled WGS sequence"/>
</dbReference>
<reference evidence="1 2" key="1">
    <citation type="submission" date="2017-12" db="EMBL/GenBank/DDBJ databases">
        <title>Sequencing the genomes of 1000 Actinobacteria strains.</title>
        <authorList>
            <person name="Klenk H.-P."/>
        </authorList>
    </citation>
    <scope>NUCLEOTIDE SEQUENCE [LARGE SCALE GENOMIC DNA]</scope>
    <source>
        <strain evidence="1 2">DSM 44489</strain>
    </source>
</reference>
<evidence type="ECO:0000313" key="2">
    <source>
        <dbReference type="Proteomes" id="UP000233766"/>
    </source>
</evidence>
<organism evidence="1 2">
    <name type="scientific">Nocardia fluminea</name>
    <dbReference type="NCBI Taxonomy" id="134984"/>
    <lineage>
        <taxon>Bacteria</taxon>
        <taxon>Bacillati</taxon>
        <taxon>Actinomycetota</taxon>
        <taxon>Actinomycetes</taxon>
        <taxon>Mycobacteriales</taxon>
        <taxon>Nocardiaceae</taxon>
        <taxon>Nocardia</taxon>
    </lineage>
</organism>
<keyword evidence="2" id="KW-1185">Reference proteome</keyword>
<sequence>MDAGWHLIQFTTNSRRKEPRNIGVAAEVRGQWVLKLFAVDDSGQIDGRALRRFGLTKDSYADWVEYYTHMLTVEGNPDQVIRSQQRRPGEFRLIPGGHTTSDATAVEFADQLFRELVVTDEPTASEPWARLLKQRVETVLRVAQVEPQPDVEVFASWGDDPAAGDLDAVKFDYQVNGDRTHLMDRLQLHRVNVDTSKSIAREFNARVTAARAAGAASSFIAFYSGEAVDAMSSDSMLTPVFKVAKIVDVDNTRQAVEDIHRFLRSA</sequence>
<protein>
    <submittedName>
        <fullName evidence="1">Uncharacterized protein</fullName>
    </submittedName>
</protein>
<comment type="caution">
    <text evidence="1">The sequence shown here is derived from an EMBL/GenBank/DDBJ whole genome shotgun (WGS) entry which is preliminary data.</text>
</comment>